<reference evidence="1 2" key="2">
    <citation type="submission" date="2019-08" db="EMBL/GenBank/DDBJ databases">
        <authorList>
            <person name="Henke P."/>
        </authorList>
    </citation>
    <scope>NUCLEOTIDE SEQUENCE [LARGE SCALE GENOMIC DNA]</scope>
    <source>
        <strain evidence="1">Phe10_nw2017</strain>
    </source>
</reference>
<accession>A0A5C6M6E8</accession>
<comment type="caution">
    <text evidence="1">The sequence shown here is derived from an EMBL/GenBank/DDBJ whole genome shotgun (WGS) entry which is preliminary data.</text>
</comment>
<name>A0A5C6M6E8_9PLAN</name>
<gene>
    <name evidence="1" type="ORF">E3A20_10770</name>
</gene>
<reference evidence="1 2" key="1">
    <citation type="submission" date="2019-08" db="EMBL/GenBank/DDBJ databases">
        <title>100 year-old enigma solved: identification of Planctomyces bekefii, the type genus and species of the phylum Planctomycetes.</title>
        <authorList>
            <person name="Svetlana D.N."/>
            <person name="Overmann J."/>
        </authorList>
    </citation>
    <scope>NUCLEOTIDE SEQUENCE [LARGE SCALE GENOMIC DNA]</scope>
    <source>
        <strain evidence="1">Phe10_nw2017</strain>
    </source>
</reference>
<sequence>MSVTRDKLQIIEGRALAALEAYLARGLELLEMPVTRDVEVVETYTRKLQERDAAFHNFRALLALLESQGVSWCDNSDVAPLLTKLQTVNQSLSQRTAAWMASLKSQMGEVRRGAAATAAYHSQNPTGGTLREAGRGLLKVV</sequence>
<organism evidence="1 2">
    <name type="scientific">Planctomyces bekefii</name>
    <dbReference type="NCBI Taxonomy" id="1653850"/>
    <lineage>
        <taxon>Bacteria</taxon>
        <taxon>Pseudomonadati</taxon>
        <taxon>Planctomycetota</taxon>
        <taxon>Planctomycetia</taxon>
        <taxon>Planctomycetales</taxon>
        <taxon>Planctomycetaceae</taxon>
        <taxon>Planctomyces</taxon>
    </lineage>
</organism>
<evidence type="ECO:0008006" key="3">
    <source>
        <dbReference type="Google" id="ProtNLM"/>
    </source>
</evidence>
<proteinExistence type="predicted"/>
<dbReference type="Proteomes" id="UP000321083">
    <property type="component" value="Unassembled WGS sequence"/>
</dbReference>
<protein>
    <recommendedName>
        <fullName evidence="3">Flagellar protein FlgN</fullName>
    </recommendedName>
</protein>
<evidence type="ECO:0000313" key="1">
    <source>
        <dbReference type="EMBL" id="TWW09797.1"/>
    </source>
</evidence>
<evidence type="ECO:0000313" key="2">
    <source>
        <dbReference type="Proteomes" id="UP000321083"/>
    </source>
</evidence>
<dbReference type="AlphaFoldDB" id="A0A5C6M6E8"/>
<keyword evidence="2" id="KW-1185">Reference proteome</keyword>
<dbReference type="EMBL" id="SRHE01000176">
    <property type="protein sequence ID" value="TWW09797.1"/>
    <property type="molecule type" value="Genomic_DNA"/>
</dbReference>